<feature type="transmembrane region" description="Helical" evidence="6">
    <location>
        <begin position="147"/>
        <end position="169"/>
    </location>
</feature>
<dbReference type="Gene3D" id="3.30.70.120">
    <property type="match status" value="1"/>
</dbReference>
<dbReference type="Proteomes" id="UP000526307">
    <property type="component" value="Unassembled WGS sequence"/>
</dbReference>
<dbReference type="Pfam" id="PF02588">
    <property type="entry name" value="YitT_membrane"/>
    <property type="match status" value="1"/>
</dbReference>
<proteinExistence type="predicted"/>
<name>A0A7Y8VS54_9FIRM</name>
<dbReference type="CDD" id="cd16380">
    <property type="entry name" value="YitT_C"/>
    <property type="match status" value="1"/>
</dbReference>
<dbReference type="RefSeq" id="WP_009644360.1">
    <property type="nucleotide sequence ID" value="NZ_JABXYR010000001.1"/>
</dbReference>
<accession>A0A7Y8VS54</accession>
<dbReference type="InterPro" id="IPR019264">
    <property type="entry name" value="DUF2179"/>
</dbReference>
<keyword evidence="4 6" id="KW-1133">Transmembrane helix</keyword>
<gene>
    <name evidence="8" type="ORF">HW270_04315</name>
</gene>
<keyword evidence="5 6" id="KW-0472">Membrane</keyword>
<feature type="transmembrane region" description="Helical" evidence="6">
    <location>
        <begin position="77"/>
        <end position="96"/>
    </location>
</feature>
<dbReference type="InterPro" id="IPR015867">
    <property type="entry name" value="N-reg_PII/ATP_PRibTrfase_C"/>
</dbReference>
<dbReference type="PIRSF" id="PIRSF006483">
    <property type="entry name" value="Membrane_protein_YitT"/>
    <property type="match status" value="1"/>
</dbReference>
<feature type="transmembrane region" description="Helical" evidence="6">
    <location>
        <begin position="12"/>
        <end position="32"/>
    </location>
</feature>
<dbReference type="AlphaFoldDB" id="A0A7Y8VS54"/>
<organism evidence="8 9">
    <name type="scientific">Mogibacterium timidum</name>
    <dbReference type="NCBI Taxonomy" id="35519"/>
    <lineage>
        <taxon>Bacteria</taxon>
        <taxon>Bacillati</taxon>
        <taxon>Bacillota</taxon>
        <taxon>Clostridia</taxon>
        <taxon>Peptostreptococcales</taxon>
        <taxon>Anaerovoracaceae</taxon>
        <taxon>Mogibacterium</taxon>
    </lineage>
</organism>
<keyword evidence="2" id="KW-1003">Cell membrane</keyword>
<comment type="caution">
    <text evidence="8">The sequence shown here is derived from an EMBL/GenBank/DDBJ whole genome shotgun (WGS) entry which is preliminary data.</text>
</comment>
<dbReference type="PANTHER" id="PTHR33545:SF5">
    <property type="entry name" value="UPF0750 MEMBRANE PROTEIN YITT"/>
    <property type="match status" value="1"/>
</dbReference>
<keyword evidence="9" id="KW-1185">Reference proteome</keyword>
<reference evidence="8 9" key="1">
    <citation type="submission" date="2020-06" db="EMBL/GenBank/DDBJ databases">
        <title>Mogibacterium timidum strain W9173 genomic sequence.</title>
        <authorList>
            <person name="Wade W.G."/>
            <person name="Johnston C.D."/>
            <person name="Chen T."/>
            <person name="Dewhirst F.E."/>
        </authorList>
    </citation>
    <scope>NUCLEOTIDE SEQUENCE [LARGE SCALE GENOMIC DNA]</scope>
    <source>
        <strain evidence="8 9">W9173</strain>
    </source>
</reference>
<comment type="subcellular location">
    <subcellularLocation>
        <location evidence="1">Cell membrane</location>
        <topology evidence="1">Multi-pass membrane protein</topology>
    </subcellularLocation>
</comment>
<dbReference type="InterPro" id="IPR003740">
    <property type="entry name" value="YitT"/>
</dbReference>
<dbReference type="Pfam" id="PF10035">
    <property type="entry name" value="DUF2179"/>
    <property type="match status" value="1"/>
</dbReference>
<feature type="transmembrane region" description="Helical" evidence="6">
    <location>
        <begin position="108"/>
        <end position="127"/>
    </location>
</feature>
<evidence type="ECO:0000256" key="1">
    <source>
        <dbReference type="ARBA" id="ARBA00004651"/>
    </source>
</evidence>
<keyword evidence="3 6" id="KW-0812">Transmembrane</keyword>
<evidence type="ECO:0000256" key="3">
    <source>
        <dbReference type="ARBA" id="ARBA00022692"/>
    </source>
</evidence>
<sequence length="305" mass="32842">MKATSKLGFEVIQMILGNALSAFAIACFALPYDMVVSGLTGVGRMTNHYFGLSVSGTVLVINVILFILGSWILGKKFAASIVIGTISFPIFLGIFQKATMLHHLVNDPLLASVCAGIIDGVGLGLILRVGGSTGGIDVPPIILNKKLGVKIAPVMYAIDVGIFLIQIPVTKTNGIILGILYALIYSIVMNKIIVMGQGGVQLMIFSKDIEKINEKLLQLGYGTTVMHATGGYMQSPQDLVFCVVSNRNLNRVKQAALAIDSTAFITISNVSEVNGNGFTTWFNDEEYEPKVTERHEGIELTQKEE</sequence>
<dbReference type="EMBL" id="JABXYR010000001">
    <property type="protein sequence ID" value="NWO23305.1"/>
    <property type="molecule type" value="Genomic_DNA"/>
</dbReference>
<evidence type="ECO:0000313" key="9">
    <source>
        <dbReference type="Proteomes" id="UP000526307"/>
    </source>
</evidence>
<feature type="transmembrane region" description="Helical" evidence="6">
    <location>
        <begin position="52"/>
        <end position="72"/>
    </location>
</feature>
<dbReference type="PANTHER" id="PTHR33545">
    <property type="entry name" value="UPF0750 MEMBRANE PROTEIN YITT-RELATED"/>
    <property type="match status" value="1"/>
</dbReference>
<evidence type="ECO:0000259" key="7">
    <source>
        <dbReference type="Pfam" id="PF10035"/>
    </source>
</evidence>
<feature type="domain" description="DUF2179" evidence="7">
    <location>
        <begin position="221"/>
        <end position="275"/>
    </location>
</feature>
<protein>
    <submittedName>
        <fullName evidence="8">YitT family protein</fullName>
    </submittedName>
</protein>
<dbReference type="InterPro" id="IPR051461">
    <property type="entry name" value="UPF0750_membrane"/>
</dbReference>
<dbReference type="GO" id="GO:0005886">
    <property type="term" value="C:plasma membrane"/>
    <property type="evidence" value="ECO:0007669"/>
    <property type="project" value="UniProtKB-SubCell"/>
</dbReference>
<dbReference type="PROSITE" id="PS51257">
    <property type="entry name" value="PROKAR_LIPOPROTEIN"/>
    <property type="match status" value="1"/>
</dbReference>
<evidence type="ECO:0000256" key="6">
    <source>
        <dbReference type="SAM" id="Phobius"/>
    </source>
</evidence>
<evidence type="ECO:0000256" key="5">
    <source>
        <dbReference type="ARBA" id="ARBA00023136"/>
    </source>
</evidence>
<feature type="transmembrane region" description="Helical" evidence="6">
    <location>
        <begin position="175"/>
        <end position="194"/>
    </location>
</feature>
<evidence type="ECO:0000256" key="4">
    <source>
        <dbReference type="ARBA" id="ARBA00022989"/>
    </source>
</evidence>
<evidence type="ECO:0000313" key="8">
    <source>
        <dbReference type="EMBL" id="NWO23305.1"/>
    </source>
</evidence>
<evidence type="ECO:0000256" key="2">
    <source>
        <dbReference type="ARBA" id="ARBA00022475"/>
    </source>
</evidence>